<gene>
    <name evidence="1" type="ORF">CALVIDRAFT_541806</name>
</gene>
<keyword evidence="2" id="KW-1185">Reference proteome</keyword>
<reference evidence="1 2" key="1">
    <citation type="journal article" date="2016" name="Mol. Biol. Evol.">
        <title>Comparative Genomics of Early-Diverging Mushroom-Forming Fungi Provides Insights into the Origins of Lignocellulose Decay Capabilities.</title>
        <authorList>
            <person name="Nagy L.G."/>
            <person name="Riley R."/>
            <person name="Tritt A."/>
            <person name="Adam C."/>
            <person name="Daum C."/>
            <person name="Floudas D."/>
            <person name="Sun H."/>
            <person name="Yadav J.S."/>
            <person name="Pangilinan J."/>
            <person name="Larsson K.H."/>
            <person name="Matsuura K."/>
            <person name="Barry K."/>
            <person name="Labutti K."/>
            <person name="Kuo R."/>
            <person name="Ohm R.A."/>
            <person name="Bhattacharya S.S."/>
            <person name="Shirouzu T."/>
            <person name="Yoshinaga Y."/>
            <person name="Martin F.M."/>
            <person name="Grigoriev I.V."/>
            <person name="Hibbett D.S."/>
        </authorList>
    </citation>
    <scope>NUCLEOTIDE SEQUENCE [LARGE SCALE GENOMIC DNA]</scope>
    <source>
        <strain evidence="1 2">TUFC12733</strain>
    </source>
</reference>
<evidence type="ECO:0000313" key="1">
    <source>
        <dbReference type="EMBL" id="KZO91517.1"/>
    </source>
</evidence>
<dbReference type="Proteomes" id="UP000076738">
    <property type="component" value="Unassembled WGS sequence"/>
</dbReference>
<evidence type="ECO:0000313" key="2">
    <source>
        <dbReference type="Proteomes" id="UP000076738"/>
    </source>
</evidence>
<protein>
    <submittedName>
        <fullName evidence="1">Uncharacterized protein</fullName>
    </submittedName>
</protein>
<dbReference type="EMBL" id="KV417322">
    <property type="protein sequence ID" value="KZO91517.1"/>
    <property type="molecule type" value="Genomic_DNA"/>
</dbReference>
<sequence length="69" mass="7466">MILCSVVAGTSPHAMTYETIPQQECAAQTHYSRQQSGNHESGTRTTACLCLIFDLCAWVGTMSEGQDAQ</sequence>
<dbReference type="AlphaFoldDB" id="A0A167HDQ9"/>
<organism evidence="1 2">
    <name type="scientific">Calocera viscosa (strain TUFC12733)</name>
    <dbReference type="NCBI Taxonomy" id="1330018"/>
    <lineage>
        <taxon>Eukaryota</taxon>
        <taxon>Fungi</taxon>
        <taxon>Dikarya</taxon>
        <taxon>Basidiomycota</taxon>
        <taxon>Agaricomycotina</taxon>
        <taxon>Dacrymycetes</taxon>
        <taxon>Dacrymycetales</taxon>
        <taxon>Dacrymycetaceae</taxon>
        <taxon>Calocera</taxon>
    </lineage>
</organism>
<proteinExistence type="predicted"/>
<name>A0A167HDQ9_CALVF</name>
<accession>A0A167HDQ9</accession>